<dbReference type="HOGENOM" id="CLU_089389_1_0_1"/>
<keyword evidence="2" id="KW-1133">Transmembrane helix</keyword>
<dbReference type="GeneID" id="19972509"/>
<dbReference type="EMBL" id="KB822720">
    <property type="protein sequence ID" value="ETN40890.1"/>
    <property type="molecule type" value="Genomic_DNA"/>
</dbReference>
<gene>
    <name evidence="3" type="ORF">HMPREF1541_05170</name>
</gene>
<sequence>MDSLKQLLRRDASDSDYDAYYGPSMGPLVMVFFGLILAGSVLSLVLVCLRRKRIAQRQALLPQYRAHSHHRSASVTNLPNLGRNESVYVYDEKMNLIANSANPSSTAVPQIRVTFPDDNESSSQPRPGRVVVVHVTDSGSVGMSPLSQEPAPPYQRADAERFQSLDLDRMGGLREKEGNQQRYS</sequence>
<feature type="compositionally biased region" description="Basic and acidic residues" evidence="1">
    <location>
        <begin position="157"/>
        <end position="184"/>
    </location>
</feature>
<reference evidence="3 4" key="1">
    <citation type="submission" date="2013-03" db="EMBL/GenBank/DDBJ databases">
        <title>The Genome Sequence of Phialophora europaea CBS 101466.</title>
        <authorList>
            <consortium name="The Broad Institute Genomics Platform"/>
            <person name="Cuomo C."/>
            <person name="de Hoog S."/>
            <person name="Gorbushina A."/>
            <person name="Walker B."/>
            <person name="Young S.K."/>
            <person name="Zeng Q."/>
            <person name="Gargeya S."/>
            <person name="Fitzgerald M."/>
            <person name="Haas B."/>
            <person name="Abouelleil A."/>
            <person name="Allen A.W."/>
            <person name="Alvarado L."/>
            <person name="Arachchi H.M."/>
            <person name="Berlin A.M."/>
            <person name="Chapman S.B."/>
            <person name="Gainer-Dewar J."/>
            <person name="Goldberg J."/>
            <person name="Griggs A."/>
            <person name="Gujja S."/>
            <person name="Hansen M."/>
            <person name="Howarth C."/>
            <person name="Imamovic A."/>
            <person name="Ireland A."/>
            <person name="Larimer J."/>
            <person name="McCowan C."/>
            <person name="Murphy C."/>
            <person name="Pearson M."/>
            <person name="Poon T.W."/>
            <person name="Priest M."/>
            <person name="Roberts A."/>
            <person name="Saif S."/>
            <person name="Shea T."/>
            <person name="Sisk P."/>
            <person name="Sykes S."/>
            <person name="Wortman J."/>
            <person name="Nusbaum C."/>
            <person name="Birren B."/>
        </authorList>
    </citation>
    <scope>NUCLEOTIDE SEQUENCE [LARGE SCALE GENOMIC DNA]</scope>
    <source>
        <strain evidence="3 4">CBS 101466</strain>
    </source>
</reference>
<protein>
    <submittedName>
        <fullName evidence="3">Uncharacterized protein</fullName>
    </submittedName>
</protein>
<name>W2RX67_CYPE1</name>
<dbReference type="RefSeq" id="XP_008717733.1">
    <property type="nucleotide sequence ID" value="XM_008719511.1"/>
</dbReference>
<dbReference type="VEuPathDB" id="FungiDB:HMPREF1541_05170"/>
<evidence type="ECO:0000313" key="3">
    <source>
        <dbReference type="EMBL" id="ETN40890.1"/>
    </source>
</evidence>
<evidence type="ECO:0000313" key="4">
    <source>
        <dbReference type="Proteomes" id="UP000030752"/>
    </source>
</evidence>
<dbReference type="Proteomes" id="UP000030752">
    <property type="component" value="Unassembled WGS sequence"/>
</dbReference>
<dbReference type="OrthoDB" id="5388417at2759"/>
<feature type="region of interest" description="Disordered" evidence="1">
    <location>
        <begin position="139"/>
        <end position="184"/>
    </location>
</feature>
<dbReference type="AlphaFoldDB" id="W2RX67"/>
<proteinExistence type="predicted"/>
<feature type="transmembrane region" description="Helical" evidence="2">
    <location>
        <begin position="28"/>
        <end position="49"/>
    </location>
</feature>
<keyword evidence="2" id="KW-0472">Membrane</keyword>
<keyword evidence="2" id="KW-0812">Transmembrane</keyword>
<dbReference type="InParanoid" id="W2RX67"/>
<dbReference type="eggNOG" id="ENOG502SAQG">
    <property type="taxonomic scope" value="Eukaryota"/>
</dbReference>
<keyword evidence="4" id="KW-1185">Reference proteome</keyword>
<evidence type="ECO:0000256" key="2">
    <source>
        <dbReference type="SAM" id="Phobius"/>
    </source>
</evidence>
<organism evidence="3 4">
    <name type="scientific">Cyphellophora europaea (strain CBS 101466)</name>
    <name type="common">Phialophora europaea</name>
    <dbReference type="NCBI Taxonomy" id="1220924"/>
    <lineage>
        <taxon>Eukaryota</taxon>
        <taxon>Fungi</taxon>
        <taxon>Dikarya</taxon>
        <taxon>Ascomycota</taxon>
        <taxon>Pezizomycotina</taxon>
        <taxon>Eurotiomycetes</taxon>
        <taxon>Chaetothyriomycetidae</taxon>
        <taxon>Chaetothyriales</taxon>
        <taxon>Cyphellophoraceae</taxon>
        <taxon>Cyphellophora</taxon>
    </lineage>
</organism>
<accession>W2RX67</accession>
<evidence type="ECO:0000256" key="1">
    <source>
        <dbReference type="SAM" id="MobiDB-lite"/>
    </source>
</evidence>